<feature type="region of interest" description="Disordered" evidence="1">
    <location>
        <begin position="1"/>
        <end position="29"/>
    </location>
</feature>
<name>Q6IHN7_DROME</name>
<dbReference type="EMBL" id="BK003379">
    <property type="protein sequence ID" value="DAA03578.1"/>
    <property type="molecule type" value="Genomic_DNA"/>
</dbReference>
<evidence type="ECO:0000313" key="2">
    <source>
        <dbReference type="EMBL" id="DAA03578.1"/>
    </source>
</evidence>
<dbReference type="AlphaFoldDB" id="Q6IHN7"/>
<protein>
    <submittedName>
        <fullName evidence="2">HDC02049</fullName>
    </submittedName>
</protein>
<gene>
    <name evidence="2" type="ORF">HDC02049</name>
</gene>
<organism evidence="2">
    <name type="scientific">Drosophila melanogaster</name>
    <name type="common">Fruit fly</name>
    <dbReference type="NCBI Taxonomy" id="7227"/>
    <lineage>
        <taxon>Eukaryota</taxon>
        <taxon>Metazoa</taxon>
        <taxon>Ecdysozoa</taxon>
        <taxon>Arthropoda</taxon>
        <taxon>Hexapoda</taxon>
        <taxon>Insecta</taxon>
        <taxon>Pterygota</taxon>
        <taxon>Neoptera</taxon>
        <taxon>Endopterygota</taxon>
        <taxon>Diptera</taxon>
        <taxon>Brachycera</taxon>
        <taxon>Muscomorpha</taxon>
        <taxon>Ephydroidea</taxon>
        <taxon>Drosophilidae</taxon>
        <taxon>Drosophila</taxon>
        <taxon>Sophophora</taxon>
    </lineage>
</organism>
<reference evidence="2" key="1">
    <citation type="journal article" date="2003" name="Genome Biol.">
        <title>An integrated gene annotation and transcriptional profiling approach towards the full gene content of the Drosophila genome.</title>
        <authorList>
            <person name="Hild M."/>
            <person name="Beckmann B."/>
            <person name="Haas S.A."/>
            <person name="Koch B."/>
            <person name="Solovyev V."/>
            <person name="Busold C."/>
            <person name="Fellenberg K."/>
            <person name="Boutros M."/>
            <person name="Vingron M."/>
            <person name="Sauer F."/>
            <person name="Hoheisel J.D."/>
            <person name="Paro R."/>
        </authorList>
    </citation>
    <scope>NUCLEOTIDE SEQUENCE</scope>
</reference>
<accession>Q6IHN7</accession>
<sequence>MPQRSTLHAPRPPPSPPNTEIQNQNLNQNQIQMQPLRTSAGIINQRSRPFVANGSGIFTGVAF</sequence>
<evidence type="ECO:0000256" key="1">
    <source>
        <dbReference type="SAM" id="MobiDB-lite"/>
    </source>
</evidence>
<proteinExistence type="predicted"/>